<dbReference type="InterPro" id="IPR036390">
    <property type="entry name" value="WH_DNA-bd_sf"/>
</dbReference>
<dbReference type="GO" id="GO:0003700">
    <property type="term" value="F:DNA-binding transcription factor activity"/>
    <property type="evidence" value="ECO:0007669"/>
    <property type="project" value="InterPro"/>
</dbReference>
<evidence type="ECO:0000313" key="4">
    <source>
        <dbReference type="Proteomes" id="UP000509303"/>
    </source>
</evidence>
<dbReference type="Proteomes" id="UP000509303">
    <property type="component" value="Chromosome"/>
</dbReference>
<dbReference type="AlphaFoldDB" id="A0A7H8N626"/>
<evidence type="ECO:0000256" key="1">
    <source>
        <dbReference type="SAM" id="MobiDB-lite"/>
    </source>
</evidence>
<name>A0A7H8N626_9ACTN</name>
<feature type="domain" description="HTH arsR-type" evidence="2">
    <location>
        <begin position="246"/>
        <end position="318"/>
    </location>
</feature>
<dbReference type="InterPro" id="IPR011991">
    <property type="entry name" value="ArsR-like_HTH"/>
</dbReference>
<reference evidence="3 4" key="1">
    <citation type="submission" date="2020-06" db="EMBL/GenBank/DDBJ databases">
        <title>Genome mining for natural products.</title>
        <authorList>
            <person name="Zhang B."/>
            <person name="Shi J."/>
            <person name="Ge H."/>
        </authorList>
    </citation>
    <scope>NUCLEOTIDE SEQUENCE [LARGE SCALE GENOMIC DNA]</scope>
    <source>
        <strain evidence="3 4">NA00687</strain>
    </source>
</reference>
<protein>
    <submittedName>
        <fullName evidence="3">Winged helix-turn-helix transcriptional regulator</fullName>
    </submittedName>
</protein>
<dbReference type="CDD" id="cd00090">
    <property type="entry name" value="HTH_ARSR"/>
    <property type="match status" value="1"/>
</dbReference>
<dbReference type="RefSeq" id="WP_176161511.1">
    <property type="nucleotide sequence ID" value="NZ_CP054929.1"/>
</dbReference>
<dbReference type="SUPFAM" id="SSF46785">
    <property type="entry name" value="Winged helix' DNA-binding domain"/>
    <property type="match status" value="1"/>
</dbReference>
<keyword evidence="4" id="KW-1185">Reference proteome</keyword>
<sequence>MLRVHFTSVDLARLRMAARPDALWETILSFHRLREKQAENIFGEWRSQTRARLHSEPRLLAPLVPQRGYFPDFLTPSEGVIGVEEAMEAVRATPAERLRTEISRLPAGRALPAWMRPMADGEGTDRALARLVDTLRDYHRAAIAPYWPHLHARIEADRAARGRALLDGGVDGLLTSLPATMRWRPPVLEVDYPVDRDLYLDGRGLLLLPSFFCRRTPVTFHNPALTPVLVYPLDHAAGPALVTPARSLVKLVGSTRSAVLEGIGAGCTTSELARRVGVSLASASQHATVLRDAGLLVTLRQGSAVLHTLTPLGIALLRGGSPGERPPASGAAGPGGRRIVGRSARRLARDGPSRAQTGGYERNGPVTSYVMPPDELPVVPRWLEK</sequence>
<dbReference type="SMART" id="SM00418">
    <property type="entry name" value="HTH_ARSR"/>
    <property type="match status" value="1"/>
</dbReference>
<dbReference type="Pfam" id="PF12840">
    <property type="entry name" value="HTH_20"/>
    <property type="match status" value="1"/>
</dbReference>
<organism evidence="3 4">
    <name type="scientific">Streptomyces buecherae</name>
    <dbReference type="NCBI Taxonomy" id="2763006"/>
    <lineage>
        <taxon>Bacteria</taxon>
        <taxon>Bacillati</taxon>
        <taxon>Actinomycetota</taxon>
        <taxon>Actinomycetes</taxon>
        <taxon>Kitasatosporales</taxon>
        <taxon>Streptomycetaceae</taxon>
        <taxon>Streptomyces</taxon>
    </lineage>
</organism>
<dbReference type="InterPro" id="IPR001845">
    <property type="entry name" value="HTH_ArsR_DNA-bd_dom"/>
</dbReference>
<evidence type="ECO:0000313" key="3">
    <source>
        <dbReference type="EMBL" id="QKW49776.1"/>
    </source>
</evidence>
<feature type="region of interest" description="Disordered" evidence="1">
    <location>
        <begin position="319"/>
        <end position="372"/>
    </location>
</feature>
<accession>A0A7H8N626</accession>
<gene>
    <name evidence="3" type="ORF">HUT08_09670</name>
</gene>
<dbReference type="Gene3D" id="1.10.10.10">
    <property type="entry name" value="Winged helix-like DNA-binding domain superfamily/Winged helix DNA-binding domain"/>
    <property type="match status" value="1"/>
</dbReference>
<evidence type="ECO:0000259" key="2">
    <source>
        <dbReference type="SMART" id="SM00418"/>
    </source>
</evidence>
<dbReference type="EMBL" id="CP054929">
    <property type="protein sequence ID" value="QKW49776.1"/>
    <property type="molecule type" value="Genomic_DNA"/>
</dbReference>
<proteinExistence type="predicted"/>
<dbReference type="InterPro" id="IPR036388">
    <property type="entry name" value="WH-like_DNA-bd_sf"/>
</dbReference>